<organism evidence="7 8">
    <name type="scientific">Phenylobacterium terrae</name>
    <dbReference type="NCBI Taxonomy" id="2665495"/>
    <lineage>
        <taxon>Bacteria</taxon>
        <taxon>Pseudomonadati</taxon>
        <taxon>Pseudomonadota</taxon>
        <taxon>Alphaproteobacteria</taxon>
        <taxon>Caulobacterales</taxon>
        <taxon>Caulobacteraceae</taxon>
        <taxon>Phenylobacterium</taxon>
    </lineage>
</organism>
<dbReference type="InterPro" id="IPR000816">
    <property type="entry name" value="Peptidase_C15"/>
</dbReference>
<dbReference type="InterPro" id="IPR033694">
    <property type="entry name" value="PGPEP1_Cys_AS"/>
</dbReference>
<comment type="caution">
    <text evidence="7">The sequence shown here is derived from an EMBL/GenBank/DDBJ whole genome shotgun (WGS) entry which is preliminary data.</text>
</comment>
<evidence type="ECO:0000313" key="7">
    <source>
        <dbReference type="EMBL" id="MFD1785731.1"/>
    </source>
</evidence>
<dbReference type="SUPFAM" id="SSF53182">
    <property type="entry name" value="Pyrrolidone carboxyl peptidase (pyroglutamate aminopeptidase)"/>
    <property type="match status" value="1"/>
</dbReference>
<dbReference type="PANTHER" id="PTHR23402">
    <property type="entry name" value="PROTEASE FAMILY C15 PYROGLUTAMYL-PEPTIDASE I-RELATED"/>
    <property type="match status" value="1"/>
</dbReference>
<evidence type="ECO:0000256" key="3">
    <source>
        <dbReference type="ARBA" id="ARBA00022670"/>
    </source>
</evidence>
<dbReference type="EMBL" id="JBHUEY010000012">
    <property type="protein sequence ID" value="MFD1785731.1"/>
    <property type="molecule type" value="Genomic_DNA"/>
</dbReference>
<dbReference type="PRINTS" id="PR00706">
    <property type="entry name" value="PYROGLUPTASE"/>
</dbReference>
<evidence type="ECO:0000313" key="8">
    <source>
        <dbReference type="Proteomes" id="UP001597237"/>
    </source>
</evidence>
<dbReference type="Gene3D" id="3.40.630.20">
    <property type="entry name" value="Peptidase C15, pyroglutamyl peptidase I-like"/>
    <property type="match status" value="1"/>
</dbReference>
<sequence>MPPRLLICGFSAFPEAIRNPAQAAVEALAAHGWSPEGANADYLTVPVAWRGSAEAILDRLAAAPADAVLVVGVAVSAASFHVERLGRNRAAAEKRDDLGELWGAELIAADGADEIRTVAPTRSMVAAIEREGLAAELSDDAGDYLCNFTYYRLLAAEAAPTVAFLHVPQVREYVEGAAFGLADVARAVQAAAGAMAEALSRPDASRRTA</sequence>
<dbReference type="InterPro" id="IPR036440">
    <property type="entry name" value="Peptidase_C15-like_sf"/>
</dbReference>
<protein>
    <recommendedName>
        <fullName evidence="6">Pyroglutamyl-peptidase I</fullName>
        <ecNumber evidence="6">3.4.19.3</ecNumber>
    </recommendedName>
</protein>
<evidence type="ECO:0000256" key="4">
    <source>
        <dbReference type="ARBA" id="ARBA00022801"/>
    </source>
</evidence>
<dbReference type="PIRSF" id="PIRSF015592">
    <property type="entry name" value="Prld-crbxl_pptds"/>
    <property type="match status" value="1"/>
</dbReference>
<name>A0ABW4N6T1_9CAUL</name>
<dbReference type="EC" id="3.4.19.3" evidence="6"/>
<evidence type="ECO:0000256" key="2">
    <source>
        <dbReference type="ARBA" id="ARBA00022490"/>
    </source>
</evidence>
<dbReference type="PROSITE" id="PS01334">
    <property type="entry name" value="PYRASE_CYS"/>
    <property type="match status" value="1"/>
</dbReference>
<keyword evidence="5" id="KW-0788">Thiol protease</keyword>
<keyword evidence="3" id="KW-0645">Protease</keyword>
<comment type="catalytic activity">
    <reaction evidence="6">
        <text>Release of an N-terminal pyroglutamyl group from a polypeptide, the second amino acid generally not being Pro.</text>
        <dbReference type="EC" id="3.4.19.3"/>
    </reaction>
</comment>
<reference evidence="8" key="1">
    <citation type="journal article" date="2019" name="Int. J. Syst. Evol. Microbiol.">
        <title>The Global Catalogue of Microorganisms (GCM) 10K type strain sequencing project: providing services to taxonomists for standard genome sequencing and annotation.</title>
        <authorList>
            <consortium name="The Broad Institute Genomics Platform"/>
            <consortium name="The Broad Institute Genome Sequencing Center for Infectious Disease"/>
            <person name="Wu L."/>
            <person name="Ma J."/>
        </authorList>
    </citation>
    <scope>NUCLEOTIDE SEQUENCE [LARGE SCALE GENOMIC DNA]</scope>
    <source>
        <strain evidence="8">DFY28</strain>
    </source>
</reference>
<dbReference type="PANTHER" id="PTHR23402:SF1">
    <property type="entry name" value="PYROGLUTAMYL-PEPTIDASE I"/>
    <property type="match status" value="1"/>
</dbReference>
<feature type="active site" evidence="6">
    <location>
        <position position="146"/>
    </location>
</feature>
<gene>
    <name evidence="7" type="ORF">ACFSC0_20230</name>
</gene>
<evidence type="ECO:0000256" key="1">
    <source>
        <dbReference type="ARBA" id="ARBA00006641"/>
    </source>
</evidence>
<proteinExistence type="inferred from homology"/>
<dbReference type="InterPro" id="IPR016125">
    <property type="entry name" value="Peptidase_C15-like"/>
</dbReference>
<comment type="similarity">
    <text evidence="1">Belongs to the peptidase C15 family.</text>
</comment>
<dbReference type="Pfam" id="PF01470">
    <property type="entry name" value="Peptidase_C15"/>
    <property type="match status" value="1"/>
</dbReference>
<accession>A0ABW4N6T1</accession>
<evidence type="ECO:0000256" key="6">
    <source>
        <dbReference type="PROSITE-ProRule" id="PRU10077"/>
    </source>
</evidence>
<keyword evidence="8" id="KW-1185">Reference proteome</keyword>
<keyword evidence="4" id="KW-0378">Hydrolase</keyword>
<dbReference type="RefSeq" id="WP_377281766.1">
    <property type="nucleotide sequence ID" value="NZ_JBHRSI010000004.1"/>
</dbReference>
<dbReference type="Proteomes" id="UP001597237">
    <property type="component" value="Unassembled WGS sequence"/>
</dbReference>
<keyword evidence="2" id="KW-0963">Cytoplasm</keyword>
<evidence type="ECO:0000256" key="5">
    <source>
        <dbReference type="ARBA" id="ARBA00022807"/>
    </source>
</evidence>